<evidence type="ECO:0000313" key="1">
    <source>
        <dbReference type="EMBL" id="KDR19485.1"/>
    </source>
</evidence>
<dbReference type="OrthoDB" id="9996895at2759"/>
<dbReference type="STRING" id="136037.A0A067RJD7"/>
<reference evidence="1 2" key="1">
    <citation type="journal article" date="2014" name="Nat. Commun.">
        <title>Molecular traces of alternative social organization in a termite genome.</title>
        <authorList>
            <person name="Terrapon N."/>
            <person name="Li C."/>
            <person name="Robertson H.M."/>
            <person name="Ji L."/>
            <person name="Meng X."/>
            <person name="Booth W."/>
            <person name="Chen Z."/>
            <person name="Childers C.P."/>
            <person name="Glastad K.M."/>
            <person name="Gokhale K."/>
            <person name="Gowin J."/>
            <person name="Gronenberg W."/>
            <person name="Hermansen R.A."/>
            <person name="Hu H."/>
            <person name="Hunt B.G."/>
            <person name="Huylmans A.K."/>
            <person name="Khalil S.M."/>
            <person name="Mitchell R.D."/>
            <person name="Munoz-Torres M.C."/>
            <person name="Mustard J.A."/>
            <person name="Pan H."/>
            <person name="Reese J.T."/>
            <person name="Scharf M.E."/>
            <person name="Sun F."/>
            <person name="Vogel H."/>
            <person name="Xiao J."/>
            <person name="Yang W."/>
            <person name="Yang Z."/>
            <person name="Yang Z."/>
            <person name="Zhou J."/>
            <person name="Zhu J."/>
            <person name="Brent C.S."/>
            <person name="Elsik C.G."/>
            <person name="Goodisman M.A."/>
            <person name="Liberles D.A."/>
            <person name="Roe R.M."/>
            <person name="Vargo E.L."/>
            <person name="Vilcinskas A."/>
            <person name="Wang J."/>
            <person name="Bornberg-Bauer E."/>
            <person name="Korb J."/>
            <person name="Zhang G."/>
            <person name="Liebig J."/>
        </authorList>
    </citation>
    <scope>NUCLEOTIDE SEQUENCE [LARGE SCALE GENOMIC DNA]</scope>
    <source>
        <tissue evidence="1">Whole organism</tissue>
    </source>
</reference>
<organism evidence="1 2">
    <name type="scientific">Zootermopsis nevadensis</name>
    <name type="common">Dampwood termite</name>
    <dbReference type="NCBI Taxonomy" id="136037"/>
    <lineage>
        <taxon>Eukaryota</taxon>
        <taxon>Metazoa</taxon>
        <taxon>Ecdysozoa</taxon>
        <taxon>Arthropoda</taxon>
        <taxon>Hexapoda</taxon>
        <taxon>Insecta</taxon>
        <taxon>Pterygota</taxon>
        <taxon>Neoptera</taxon>
        <taxon>Polyneoptera</taxon>
        <taxon>Dictyoptera</taxon>
        <taxon>Blattodea</taxon>
        <taxon>Blattoidea</taxon>
        <taxon>Termitoidae</taxon>
        <taxon>Termopsidae</taxon>
        <taxon>Zootermopsis</taxon>
    </lineage>
</organism>
<evidence type="ECO:0000313" key="2">
    <source>
        <dbReference type="Proteomes" id="UP000027135"/>
    </source>
</evidence>
<dbReference type="InParanoid" id="A0A067RJD7"/>
<sequence length="257" mass="29271">MEETESVGVTISGRQVKNKVVLVDERLSEVVKMNSEESLLERVCNDNEKKGNSISELLELQRTEKKCCQEETDCMFRLMETISAVDVLSRGGACSREPCVRSWDQVPKDGTSFNEGSECLWWQGSVSRLLCHYLLEGSVHKCRTSLEAAQSCHVNVHPTRVTYTKPTQQELRWRMAQHAADEIMLPIVPLWCRPDHHSVASDYMPVLRAVSRNEQDRLACSTKRRNRFFHYLKGLNVHANDATLNTLCAVFASMHTT</sequence>
<proteinExistence type="predicted"/>
<accession>A0A067RJD7</accession>
<dbReference type="AlphaFoldDB" id="A0A067RJD7"/>
<protein>
    <submittedName>
        <fullName evidence="1">Uncharacterized protein</fullName>
    </submittedName>
</protein>
<name>A0A067RJD7_ZOONE</name>
<dbReference type="Proteomes" id="UP000027135">
    <property type="component" value="Unassembled WGS sequence"/>
</dbReference>
<keyword evidence="2" id="KW-1185">Reference proteome</keyword>
<dbReference type="EMBL" id="KK852649">
    <property type="protein sequence ID" value="KDR19485.1"/>
    <property type="molecule type" value="Genomic_DNA"/>
</dbReference>
<gene>
    <name evidence="1" type="ORF">L798_06528</name>
</gene>